<dbReference type="Gene3D" id="3.40.50.2300">
    <property type="match status" value="1"/>
</dbReference>
<name>A0ABW5IFM2_9BACT</name>
<protein>
    <recommendedName>
        <fullName evidence="3">Response regulatory domain-containing protein</fullName>
    </recommendedName>
</protein>
<evidence type="ECO:0008006" key="3">
    <source>
        <dbReference type="Google" id="ProtNLM"/>
    </source>
</evidence>
<keyword evidence="2" id="KW-1185">Reference proteome</keyword>
<dbReference type="Proteomes" id="UP001597544">
    <property type="component" value="Unassembled WGS sequence"/>
</dbReference>
<dbReference type="RefSeq" id="WP_377502527.1">
    <property type="nucleotide sequence ID" value="NZ_JBHULU010000002.1"/>
</dbReference>
<reference evidence="2" key="1">
    <citation type="journal article" date="2019" name="Int. J. Syst. Evol. Microbiol.">
        <title>The Global Catalogue of Microorganisms (GCM) 10K type strain sequencing project: providing services to taxonomists for standard genome sequencing and annotation.</title>
        <authorList>
            <consortium name="The Broad Institute Genomics Platform"/>
            <consortium name="The Broad Institute Genome Sequencing Center for Infectious Disease"/>
            <person name="Wu L."/>
            <person name="Ma J."/>
        </authorList>
    </citation>
    <scope>NUCLEOTIDE SEQUENCE [LARGE SCALE GENOMIC DNA]</scope>
    <source>
        <strain evidence="2">KCTC 42498</strain>
    </source>
</reference>
<accession>A0ABW5IFM2</accession>
<comment type="caution">
    <text evidence="1">The sequence shown here is derived from an EMBL/GenBank/DDBJ whole genome shotgun (WGS) entry which is preliminary data.</text>
</comment>
<proteinExistence type="predicted"/>
<gene>
    <name evidence="1" type="ORF">ACFSRY_01070</name>
</gene>
<evidence type="ECO:0000313" key="2">
    <source>
        <dbReference type="Proteomes" id="UP001597544"/>
    </source>
</evidence>
<dbReference type="EMBL" id="JBHULU010000002">
    <property type="protein sequence ID" value="MFD2512441.1"/>
    <property type="molecule type" value="Genomic_DNA"/>
</dbReference>
<sequence length="47" mass="5292">MIKIIITDDHKIIREGLMSLLKQESKINVVDDALFLPLPSGLGFHEC</sequence>
<evidence type="ECO:0000313" key="1">
    <source>
        <dbReference type="EMBL" id="MFD2512441.1"/>
    </source>
</evidence>
<organism evidence="1 2">
    <name type="scientific">Pontibacter locisalis</name>
    <dbReference type="NCBI Taxonomy" id="1719035"/>
    <lineage>
        <taxon>Bacteria</taxon>
        <taxon>Pseudomonadati</taxon>
        <taxon>Bacteroidota</taxon>
        <taxon>Cytophagia</taxon>
        <taxon>Cytophagales</taxon>
        <taxon>Hymenobacteraceae</taxon>
        <taxon>Pontibacter</taxon>
    </lineage>
</organism>